<feature type="compositionally biased region" description="Basic and acidic residues" evidence="1">
    <location>
        <begin position="11"/>
        <end position="21"/>
    </location>
</feature>
<dbReference type="InterPro" id="IPR011044">
    <property type="entry name" value="Quino_amine_DH_bsu"/>
</dbReference>
<feature type="region of interest" description="Disordered" evidence="1">
    <location>
        <begin position="1"/>
        <end position="29"/>
    </location>
</feature>
<accession>A0A517RNJ1</accession>
<evidence type="ECO:0000313" key="2">
    <source>
        <dbReference type="EMBL" id="QDT45443.1"/>
    </source>
</evidence>
<dbReference type="EMBL" id="CP036269">
    <property type="protein sequence ID" value="QDT45443.1"/>
    <property type="molecule type" value="Genomic_DNA"/>
</dbReference>
<protein>
    <submittedName>
        <fullName evidence="2">LVIVD repeat protein</fullName>
    </submittedName>
</protein>
<dbReference type="Proteomes" id="UP000317171">
    <property type="component" value="Chromosome"/>
</dbReference>
<keyword evidence="3" id="KW-1185">Reference proteome</keyword>
<dbReference type="KEGG" id="gaz:Pan241w_55630"/>
<dbReference type="OrthoDB" id="8375at2"/>
<sequence length="750" mass="81291">MQFGVSAANRKPSEYSFERSFENPNPPDKVPGAICRLARQCSADPRPKQIDISPPPPHNQIHKPSSVTKNAKLAHMNTPLLKFALLICLLVITAPNSLRAAPQTETYGPALTPQKVNGIGACQAVAVAGNRLYATGRGKFHVLDISQPEKPVPLGELSGLGNTRQLVIKDNIAYITARQDGLWLVDVSDASNPQLLSHYDTVEMATGICVSGSLAFVATRQYGVEIIDVSNPRAPQHVSMLKTGEAQSCWSRDGILYIGDWAPRKLVIADVRNPRQPKIISEAPLDGFGDGGCLRGNYCFAATGHHSRASRDDGKGHGLEIFNVADPEKPTFVSRVKFPASYHITNDMWTARVAGDHCVVADTWNGLFVVNIHDMKQPRIVAHAVLPPRLKSDDTPDPVGGIALGKGVIYAAGIFTGLYVVPAPGLATPVVPEQDRAPELKAASDQAGDPRFLTYQPGGQVRSATVVGDIAWAACGSAGIHAVQLGKTLESVSVTKGKGEVMHLAVSGSRLYAAENDAGLAIYDIGPELKLTEIGRLRLKNRNVKQVACPAPGRFALYHWGSSAVEIADLQDPAHPRVVLKDSQVGLFYGDQLVPELLGGRYLVAYWHRSGPAWYDVSGEKPVYQGNTPDERRYSFTDGACLLGDQLLLVKHGKLQLLNPGDQREVSQLPAITVPGHRLRGRPSTNGKQLALSRRPDQRVELFDITDLQHPKPVDEYDLKGHPGACRFWNSQLLIPAGYQGVLLERKPKP</sequence>
<dbReference type="InterPro" id="IPR011047">
    <property type="entry name" value="Quinoprotein_ADH-like_sf"/>
</dbReference>
<evidence type="ECO:0000256" key="1">
    <source>
        <dbReference type="SAM" id="MobiDB-lite"/>
    </source>
</evidence>
<proteinExistence type="predicted"/>
<dbReference type="InterPro" id="IPR013211">
    <property type="entry name" value="LVIVD"/>
</dbReference>
<dbReference type="SUPFAM" id="SSF50998">
    <property type="entry name" value="Quinoprotein alcohol dehydrogenase-like"/>
    <property type="match status" value="1"/>
</dbReference>
<organism evidence="2 3">
    <name type="scientific">Gimesia alba</name>
    <dbReference type="NCBI Taxonomy" id="2527973"/>
    <lineage>
        <taxon>Bacteria</taxon>
        <taxon>Pseudomonadati</taxon>
        <taxon>Planctomycetota</taxon>
        <taxon>Planctomycetia</taxon>
        <taxon>Planctomycetales</taxon>
        <taxon>Planctomycetaceae</taxon>
        <taxon>Gimesia</taxon>
    </lineage>
</organism>
<dbReference type="SUPFAM" id="SSF50969">
    <property type="entry name" value="YVTN repeat-like/Quinoprotein amine dehydrogenase"/>
    <property type="match status" value="1"/>
</dbReference>
<reference evidence="2 3" key="1">
    <citation type="submission" date="2019-02" db="EMBL/GenBank/DDBJ databases">
        <title>Deep-cultivation of Planctomycetes and their phenomic and genomic characterization uncovers novel biology.</title>
        <authorList>
            <person name="Wiegand S."/>
            <person name="Jogler M."/>
            <person name="Boedeker C."/>
            <person name="Pinto D."/>
            <person name="Vollmers J."/>
            <person name="Rivas-Marin E."/>
            <person name="Kohn T."/>
            <person name="Peeters S.H."/>
            <person name="Heuer A."/>
            <person name="Rast P."/>
            <person name="Oberbeckmann S."/>
            <person name="Bunk B."/>
            <person name="Jeske O."/>
            <person name="Meyerdierks A."/>
            <person name="Storesund J.E."/>
            <person name="Kallscheuer N."/>
            <person name="Luecker S."/>
            <person name="Lage O.M."/>
            <person name="Pohl T."/>
            <person name="Merkel B.J."/>
            <person name="Hornburger P."/>
            <person name="Mueller R.-W."/>
            <person name="Bruemmer F."/>
            <person name="Labrenz M."/>
            <person name="Spormann A.M."/>
            <person name="Op den Camp H."/>
            <person name="Overmann J."/>
            <person name="Amann R."/>
            <person name="Jetten M.S.M."/>
            <person name="Mascher T."/>
            <person name="Medema M.H."/>
            <person name="Devos D.P."/>
            <person name="Kaster A.-K."/>
            <person name="Ovreas L."/>
            <person name="Rohde M."/>
            <person name="Galperin M.Y."/>
            <person name="Jogler C."/>
        </authorList>
    </citation>
    <scope>NUCLEOTIDE SEQUENCE [LARGE SCALE GENOMIC DNA]</scope>
    <source>
        <strain evidence="2 3">Pan241w</strain>
    </source>
</reference>
<dbReference type="AlphaFoldDB" id="A0A517RNJ1"/>
<evidence type="ECO:0000313" key="3">
    <source>
        <dbReference type="Proteomes" id="UP000317171"/>
    </source>
</evidence>
<name>A0A517RNJ1_9PLAN</name>
<gene>
    <name evidence="2" type="ORF">Pan241w_55630</name>
</gene>
<dbReference type="Pfam" id="PF08309">
    <property type="entry name" value="LVIVD"/>
    <property type="match status" value="6"/>
</dbReference>